<name>A0A7W6NJ77_9HYPH</name>
<feature type="region of interest" description="Disordered" evidence="1">
    <location>
        <begin position="1"/>
        <end position="74"/>
    </location>
</feature>
<dbReference type="Proteomes" id="UP000528286">
    <property type="component" value="Unassembled WGS sequence"/>
</dbReference>
<evidence type="ECO:0000313" key="3">
    <source>
        <dbReference type="Proteomes" id="UP000528286"/>
    </source>
</evidence>
<gene>
    <name evidence="2" type="ORF">GGR23_001262</name>
</gene>
<reference evidence="2 3" key="1">
    <citation type="submission" date="2020-08" db="EMBL/GenBank/DDBJ databases">
        <title>Genomic Encyclopedia of Type Strains, Phase IV (KMG-IV): sequencing the most valuable type-strain genomes for metagenomic binning, comparative biology and taxonomic classification.</title>
        <authorList>
            <person name="Goeker M."/>
        </authorList>
    </citation>
    <scope>NUCLEOTIDE SEQUENCE [LARGE SCALE GENOMIC DNA]</scope>
    <source>
        <strain evidence="2 3">DSM 29853</strain>
    </source>
</reference>
<accession>A0A7W6NJ77</accession>
<evidence type="ECO:0000313" key="2">
    <source>
        <dbReference type="EMBL" id="MBB4064085.1"/>
    </source>
</evidence>
<organism evidence="2 3">
    <name type="scientific">Gellertiella hungarica</name>
    <dbReference type="NCBI Taxonomy" id="1572859"/>
    <lineage>
        <taxon>Bacteria</taxon>
        <taxon>Pseudomonadati</taxon>
        <taxon>Pseudomonadota</taxon>
        <taxon>Alphaproteobacteria</taxon>
        <taxon>Hyphomicrobiales</taxon>
        <taxon>Rhizobiaceae</taxon>
        <taxon>Gellertiella</taxon>
    </lineage>
</organism>
<feature type="compositionally biased region" description="Basic and acidic residues" evidence="1">
    <location>
        <begin position="1"/>
        <end position="42"/>
    </location>
</feature>
<sequence>MSEDEEKKAAESAGISERRANRQLEADRRKARAAEKLRENLMRRKQQVRARRQGEAETGLGLPASTGPDEPGDA</sequence>
<dbReference type="AlphaFoldDB" id="A0A7W6NJ77"/>
<dbReference type="EMBL" id="JACIEZ010000002">
    <property type="protein sequence ID" value="MBB4064085.1"/>
    <property type="molecule type" value="Genomic_DNA"/>
</dbReference>
<evidence type="ECO:0000256" key="1">
    <source>
        <dbReference type="SAM" id="MobiDB-lite"/>
    </source>
</evidence>
<dbReference type="RefSeq" id="WP_183365327.1">
    <property type="nucleotide sequence ID" value="NZ_JACIEZ010000002.1"/>
</dbReference>
<protein>
    <submittedName>
        <fullName evidence="2">Uncharacterized protein</fullName>
    </submittedName>
</protein>
<comment type="caution">
    <text evidence="2">The sequence shown here is derived from an EMBL/GenBank/DDBJ whole genome shotgun (WGS) entry which is preliminary data.</text>
</comment>
<keyword evidence="3" id="KW-1185">Reference proteome</keyword>
<proteinExistence type="predicted"/>